<evidence type="ECO:0000256" key="4">
    <source>
        <dbReference type="ARBA" id="ARBA00022741"/>
    </source>
</evidence>
<name>A0A7W7Q971_9PSEU</name>
<feature type="compositionally biased region" description="Low complexity" evidence="8">
    <location>
        <begin position="364"/>
        <end position="381"/>
    </location>
</feature>
<evidence type="ECO:0000256" key="6">
    <source>
        <dbReference type="ARBA" id="ARBA00022840"/>
    </source>
</evidence>
<feature type="binding site" evidence="7">
    <location>
        <position position="42"/>
    </location>
    <ligand>
        <name>ATP</name>
        <dbReference type="ChEBI" id="CHEBI:30616"/>
    </ligand>
</feature>
<keyword evidence="3" id="KW-0808">Transferase</keyword>
<accession>A0A7W7Q971</accession>
<dbReference type="GO" id="GO:0005524">
    <property type="term" value="F:ATP binding"/>
    <property type="evidence" value="ECO:0007669"/>
    <property type="project" value="UniProtKB-UniRule"/>
</dbReference>
<sequence>MTDEGHLVAGRYRLVRRIGTGGMAVVWQGHDERLNRPVAVKKLLPHRGRPQPMKAVARCLREGRIAARLHHPNATTVFDVVDEDGVPCLVMEYLPSRSLATAIAETGTLPPGEVAAIGVQIAAALAAAHAAGIVHRDITPANILLGEDGSVKLTDFGISRSADDAAATRTGVIGTPAYLAPEVALGAEPTPASDVFSLGSTLYTALEGEPPFGKPPNTLALLHAVAGGEINPPRRSGPLTGVLTALLTADPHTRPTAQEALDLLAAAGFGAVAEPVPPPVTSTGRRPVAAVGALVVALAAAGIWLTGDRTSVIPVEERAPVTGTEHNPTTQPPANAPAGEPVRLDETPTRTRPAPKAPPPPAVDVPVTTTQPATTTENTPAPSEPVPTTTPPTSSEETTTAPGSVEPTEPPE</sequence>
<keyword evidence="5" id="KW-0418">Kinase</keyword>
<dbReference type="Gene3D" id="1.10.510.10">
    <property type="entry name" value="Transferase(Phosphotransferase) domain 1"/>
    <property type="match status" value="1"/>
</dbReference>
<dbReference type="PROSITE" id="PS00107">
    <property type="entry name" value="PROTEIN_KINASE_ATP"/>
    <property type="match status" value="1"/>
</dbReference>
<gene>
    <name evidence="10" type="ORF">FHR82_005451</name>
</gene>
<keyword evidence="4 7" id="KW-0547">Nucleotide-binding</keyword>
<dbReference type="InterPro" id="IPR008266">
    <property type="entry name" value="Tyr_kinase_AS"/>
</dbReference>
<feature type="domain" description="Protein kinase" evidence="9">
    <location>
        <begin position="12"/>
        <end position="269"/>
    </location>
</feature>
<dbReference type="SUPFAM" id="SSF56112">
    <property type="entry name" value="Protein kinase-like (PK-like)"/>
    <property type="match status" value="1"/>
</dbReference>
<dbReference type="PANTHER" id="PTHR43289">
    <property type="entry name" value="MITOGEN-ACTIVATED PROTEIN KINASE KINASE KINASE 20-RELATED"/>
    <property type="match status" value="1"/>
</dbReference>
<dbReference type="InterPro" id="IPR017441">
    <property type="entry name" value="Protein_kinase_ATP_BS"/>
</dbReference>
<dbReference type="Proteomes" id="UP000520767">
    <property type="component" value="Unassembled WGS sequence"/>
</dbReference>
<proteinExistence type="predicted"/>
<dbReference type="RefSeq" id="WP_184813224.1">
    <property type="nucleotide sequence ID" value="NZ_JACHJQ010000005.1"/>
</dbReference>
<dbReference type="EMBL" id="JACHJQ010000005">
    <property type="protein sequence ID" value="MBB4909198.1"/>
    <property type="molecule type" value="Genomic_DNA"/>
</dbReference>
<dbReference type="InterPro" id="IPR011009">
    <property type="entry name" value="Kinase-like_dom_sf"/>
</dbReference>
<dbReference type="Gene3D" id="3.30.200.20">
    <property type="entry name" value="Phosphorylase Kinase, domain 1"/>
    <property type="match status" value="1"/>
</dbReference>
<dbReference type="Pfam" id="PF00069">
    <property type="entry name" value="Pkinase"/>
    <property type="match status" value="1"/>
</dbReference>
<feature type="compositionally biased region" description="Low complexity" evidence="8">
    <location>
        <begin position="391"/>
        <end position="402"/>
    </location>
</feature>
<dbReference type="EC" id="2.7.11.1" evidence="1"/>
<evidence type="ECO:0000256" key="3">
    <source>
        <dbReference type="ARBA" id="ARBA00022679"/>
    </source>
</evidence>
<evidence type="ECO:0000256" key="5">
    <source>
        <dbReference type="ARBA" id="ARBA00022777"/>
    </source>
</evidence>
<dbReference type="GO" id="GO:0004674">
    <property type="term" value="F:protein serine/threonine kinase activity"/>
    <property type="evidence" value="ECO:0007669"/>
    <property type="project" value="UniProtKB-KW"/>
</dbReference>
<keyword evidence="11" id="KW-1185">Reference proteome</keyword>
<evidence type="ECO:0000256" key="1">
    <source>
        <dbReference type="ARBA" id="ARBA00012513"/>
    </source>
</evidence>
<dbReference type="AlphaFoldDB" id="A0A7W7Q971"/>
<feature type="region of interest" description="Disordered" evidence="8">
    <location>
        <begin position="318"/>
        <end position="412"/>
    </location>
</feature>
<dbReference type="PROSITE" id="PS00109">
    <property type="entry name" value="PROTEIN_KINASE_TYR"/>
    <property type="match status" value="1"/>
</dbReference>
<reference evidence="10 11" key="1">
    <citation type="submission" date="2020-08" db="EMBL/GenBank/DDBJ databases">
        <title>Genomic Encyclopedia of Type Strains, Phase III (KMG-III): the genomes of soil and plant-associated and newly described type strains.</title>
        <authorList>
            <person name="Whitman W."/>
        </authorList>
    </citation>
    <scope>NUCLEOTIDE SEQUENCE [LARGE SCALE GENOMIC DNA]</scope>
    <source>
        <strain evidence="10 11">CECT 8960</strain>
    </source>
</reference>
<dbReference type="PANTHER" id="PTHR43289:SF6">
    <property type="entry name" value="SERINE_THREONINE-PROTEIN KINASE NEKL-3"/>
    <property type="match status" value="1"/>
</dbReference>
<protein>
    <recommendedName>
        <fullName evidence="1">non-specific serine/threonine protein kinase</fullName>
        <ecNumber evidence="1">2.7.11.1</ecNumber>
    </recommendedName>
</protein>
<evidence type="ECO:0000259" key="9">
    <source>
        <dbReference type="PROSITE" id="PS50011"/>
    </source>
</evidence>
<dbReference type="PROSITE" id="PS50011">
    <property type="entry name" value="PROTEIN_KINASE_DOM"/>
    <property type="match status" value="1"/>
</dbReference>
<comment type="caution">
    <text evidence="10">The sequence shown here is derived from an EMBL/GenBank/DDBJ whole genome shotgun (WGS) entry which is preliminary data.</text>
</comment>
<evidence type="ECO:0000256" key="7">
    <source>
        <dbReference type="PROSITE-ProRule" id="PRU10141"/>
    </source>
</evidence>
<keyword evidence="2" id="KW-0723">Serine/threonine-protein kinase</keyword>
<keyword evidence="6 7" id="KW-0067">ATP-binding</keyword>
<dbReference type="CDD" id="cd14014">
    <property type="entry name" value="STKc_PknB_like"/>
    <property type="match status" value="1"/>
</dbReference>
<evidence type="ECO:0000313" key="11">
    <source>
        <dbReference type="Proteomes" id="UP000520767"/>
    </source>
</evidence>
<evidence type="ECO:0000256" key="2">
    <source>
        <dbReference type="ARBA" id="ARBA00022527"/>
    </source>
</evidence>
<dbReference type="InterPro" id="IPR000719">
    <property type="entry name" value="Prot_kinase_dom"/>
</dbReference>
<evidence type="ECO:0000256" key="8">
    <source>
        <dbReference type="SAM" id="MobiDB-lite"/>
    </source>
</evidence>
<organism evidence="10 11">
    <name type="scientific">Actinophytocola algeriensis</name>
    <dbReference type="NCBI Taxonomy" id="1768010"/>
    <lineage>
        <taxon>Bacteria</taxon>
        <taxon>Bacillati</taxon>
        <taxon>Actinomycetota</taxon>
        <taxon>Actinomycetes</taxon>
        <taxon>Pseudonocardiales</taxon>
        <taxon>Pseudonocardiaceae</taxon>
    </lineage>
</organism>
<evidence type="ECO:0000313" key="10">
    <source>
        <dbReference type="EMBL" id="MBB4909198.1"/>
    </source>
</evidence>